<evidence type="ECO:0000313" key="4">
    <source>
        <dbReference type="EMBL" id="VVB16682.1"/>
    </source>
</evidence>
<keyword evidence="3" id="KW-0862">Zinc</keyword>
<dbReference type="Gene3D" id="3.30.40.10">
    <property type="entry name" value="Zinc/RING finger domain, C3HC4 (zinc finger)"/>
    <property type="match status" value="1"/>
</dbReference>
<dbReference type="PANTHER" id="PTHR11685">
    <property type="entry name" value="RBR FAMILY RING FINGER AND IBR DOMAIN-CONTAINING"/>
    <property type="match status" value="1"/>
</dbReference>
<gene>
    <name evidence="4" type="ORF">ANE_LOCUS27126</name>
</gene>
<organism evidence="4 5">
    <name type="scientific">Arabis nemorensis</name>
    <dbReference type="NCBI Taxonomy" id="586526"/>
    <lineage>
        <taxon>Eukaryota</taxon>
        <taxon>Viridiplantae</taxon>
        <taxon>Streptophyta</taxon>
        <taxon>Embryophyta</taxon>
        <taxon>Tracheophyta</taxon>
        <taxon>Spermatophyta</taxon>
        <taxon>Magnoliopsida</taxon>
        <taxon>eudicotyledons</taxon>
        <taxon>Gunneridae</taxon>
        <taxon>Pentapetalae</taxon>
        <taxon>rosids</taxon>
        <taxon>malvids</taxon>
        <taxon>Brassicales</taxon>
        <taxon>Brassicaceae</taxon>
        <taxon>Arabideae</taxon>
        <taxon>Arabis</taxon>
    </lineage>
</organism>
<keyword evidence="1" id="KW-0479">Metal-binding</keyword>
<accession>A0A565CSX4</accession>
<protein>
    <recommendedName>
        <fullName evidence="6">RING-type domain-containing protein</fullName>
    </recommendedName>
</protein>
<proteinExistence type="predicted"/>
<dbReference type="GO" id="GO:0004842">
    <property type="term" value="F:ubiquitin-protein transferase activity"/>
    <property type="evidence" value="ECO:0007669"/>
    <property type="project" value="InterPro"/>
</dbReference>
<keyword evidence="2" id="KW-0863">Zinc-finger</keyword>
<dbReference type="InterPro" id="IPR017907">
    <property type="entry name" value="Znf_RING_CS"/>
</dbReference>
<evidence type="ECO:0008006" key="6">
    <source>
        <dbReference type="Google" id="ProtNLM"/>
    </source>
</evidence>
<dbReference type="EMBL" id="CABITT030000008">
    <property type="protein sequence ID" value="VVB16682.1"/>
    <property type="molecule type" value="Genomic_DNA"/>
</dbReference>
<dbReference type="SUPFAM" id="SSF57850">
    <property type="entry name" value="RING/U-box"/>
    <property type="match status" value="1"/>
</dbReference>
<comment type="caution">
    <text evidence="4">The sequence shown here is derived from an EMBL/GenBank/DDBJ whole genome shotgun (WGS) entry which is preliminary data.</text>
</comment>
<dbReference type="GO" id="GO:0008270">
    <property type="term" value="F:zinc ion binding"/>
    <property type="evidence" value="ECO:0007669"/>
    <property type="project" value="UniProtKB-KW"/>
</dbReference>
<evidence type="ECO:0000256" key="1">
    <source>
        <dbReference type="ARBA" id="ARBA00022723"/>
    </source>
</evidence>
<sequence length="196" mass="22299">MTSIDTEIRPRRTFYPFQAKAAKRASCVICFDDDIHYDLMFYVGRCGHWFCLNCVKQHIEVKLLDGKIPDCLERRWCKFQLSIDSCVKLLTPKLSLMWEQRIKEDSTPLNERIYCPYQSCSYLMSKSELLASFSICLDVGDASNAVAPSASTAKFHGIIRYRAPSVDMLFATRVEKNGTTGLTEDAPLSSRCLLSL</sequence>
<reference evidence="4" key="1">
    <citation type="submission" date="2019-07" db="EMBL/GenBank/DDBJ databases">
        <authorList>
            <person name="Dittberner H."/>
        </authorList>
    </citation>
    <scope>NUCLEOTIDE SEQUENCE [LARGE SCALE GENOMIC DNA]</scope>
</reference>
<dbReference type="InterPro" id="IPR031127">
    <property type="entry name" value="E3_UB_ligase_RBR"/>
</dbReference>
<keyword evidence="5" id="KW-1185">Reference proteome</keyword>
<dbReference type="AlphaFoldDB" id="A0A565CSX4"/>
<name>A0A565CSX4_9BRAS</name>
<dbReference type="Proteomes" id="UP000489600">
    <property type="component" value="Unassembled WGS sequence"/>
</dbReference>
<dbReference type="InterPro" id="IPR013083">
    <property type="entry name" value="Znf_RING/FYVE/PHD"/>
</dbReference>
<dbReference type="OrthoDB" id="9977870at2759"/>
<dbReference type="PROSITE" id="PS00518">
    <property type="entry name" value="ZF_RING_1"/>
    <property type="match status" value="1"/>
</dbReference>
<evidence type="ECO:0000313" key="5">
    <source>
        <dbReference type="Proteomes" id="UP000489600"/>
    </source>
</evidence>
<dbReference type="GO" id="GO:0016567">
    <property type="term" value="P:protein ubiquitination"/>
    <property type="evidence" value="ECO:0007669"/>
    <property type="project" value="InterPro"/>
</dbReference>
<evidence type="ECO:0000256" key="3">
    <source>
        <dbReference type="ARBA" id="ARBA00022833"/>
    </source>
</evidence>
<evidence type="ECO:0000256" key="2">
    <source>
        <dbReference type="ARBA" id="ARBA00022771"/>
    </source>
</evidence>